<dbReference type="AlphaFoldDB" id="A0A5B7GV80"/>
<gene>
    <name evidence="1" type="ORF">E2C01_054509</name>
</gene>
<comment type="caution">
    <text evidence="1">The sequence shown here is derived from an EMBL/GenBank/DDBJ whole genome shotgun (WGS) entry which is preliminary data.</text>
</comment>
<sequence length="107" mass="11501">MAMKSDARVRFISEDIRAALAGVTSAAVSAWAEFPESGRVQRDVPLRLKREIDLGVMCSQVKPIRNHFRAKTPAAGTRDYPPDLGVTWGSGAAGACPPPHCAPHVLH</sequence>
<evidence type="ECO:0000313" key="1">
    <source>
        <dbReference type="EMBL" id="MPC60464.1"/>
    </source>
</evidence>
<accession>A0A5B7GV80</accession>
<protein>
    <submittedName>
        <fullName evidence="1">Uncharacterized protein</fullName>
    </submittedName>
</protein>
<name>A0A5B7GV80_PORTR</name>
<evidence type="ECO:0000313" key="2">
    <source>
        <dbReference type="Proteomes" id="UP000324222"/>
    </source>
</evidence>
<proteinExistence type="predicted"/>
<dbReference type="Proteomes" id="UP000324222">
    <property type="component" value="Unassembled WGS sequence"/>
</dbReference>
<dbReference type="EMBL" id="VSRR010017548">
    <property type="protein sequence ID" value="MPC60464.1"/>
    <property type="molecule type" value="Genomic_DNA"/>
</dbReference>
<reference evidence="1 2" key="1">
    <citation type="submission" date="2019-05" db="EMBL/GenBank/DDBJ databases">
        <title>Another draft genome of Portunus trituberculatus and its Hox gene families provides insights of decapod evolution.</title>
        <authorList>
            <person name="Jeong J.-H."/>
            <person name="Song I."/>
            <person name="Kim S."/>
            <person name="Choi T."/>
            <person name="Kim D."/>
            <person name="Ryu S."/>
            <person name="Kim W."/>
        </authorList>
    </citation>
    <scope>NUCLEOTIDE SEQUENCE [LARGE SCALE GENOMIC DNA]</scope>
    <source>
        <tissue evidence="1">Muscle</tissue>
    </source>
</reference>
<organism evidence="1 2">
    <name type="scientific">Portunus trituberculatus</name>
    <name type="common">Swimming crab</name>
    <name type="synonym">Neptunus trituberculatus</name>
    <dbReference type="NCBI Taxonomy" id="210409"/>
    <lineage>
        <taxon>Eukaryota</taxon>
        <taxon>Metazoa</taxon>
        <taxon>Ecdysozoa</taxon>
        <taxon>Arthropoda</taxon>
        <taxon>Crustacea</taxon>
        <taxon>Multicrustacea</taxon>
        <taxon>Malacostraca</taxon>
        <taxon>Eumalacostraca</taxon>
        <taxon>Eucarida</taxon>
        <taxon>Decapoda</taxon>
        <taxon>Pleocyemata</taxon>
        <taxon>Brachyura</taxon>
        <taxon>Eubrachyura</taxon>
        <taxon>Portunoidea</taxon>
        <taxon>Portunidae</taxon>
        <taxon>Portuninae</taxon>
        <taxon>Portunus</taxon>
    </lineage>
</organism>
<keyword evidence="2" id="KW-1185">Reference proteome</keyword>